<evidence type="ECO:0000313" key="1">
    <source>
        <dbReference type="EMBL" id="CAA7400587.1"/>
    </source>
</evidence>
<protein>
    <submittedName>
        <fullName evidence="1">Uncharacterized protein</fullName>
    </submittedName>
</protein>
<sequence length="145" mass="16308">MPILRILFFYLNKNILLQETEKTACKLVNSPIDPNLKLSTAEKDIAVDKGMYQQLVGKLIYLSHTQPDIDMQSASLVRYCTFLGGNLITWRSKKQNVVARSGAEICTLYVPTTDQIADIFMKGLHGNIFYHLVSKMGMDSIHSPA</sequence>
<dbReference type="OrthoDB" id="414945at2759"/>
<evidence type="ECO:0000313" key="2">
    <source>
        <dbReference type="Proteomes" id="UP000663760"/>
    </source>
</evidence>
<dbReference type="PANTHER" id="PTHR11439:SF463">
    <property type="entry name" value="REVERSE TRANSCRIPTASE TY1_COPIA-TYPE DOMAIN-CONTAINING PROTEIN"/>
    <property type="match status" value="1"/>
</dbReference>
<organism evidence="1 2">
    <name type="scientific">Spirodela intermedia</name>
    <name type="common">Intermediate duckweed</name>
    <dbReference type="NCBI Taxonomy" id="51605"/>
    <lineage>
        <taxon>Eukaryota</taxon>
        <taxon>Viridiplantae</taxon>
        <taxon>Streptophyta</taxon>
        <taxon>Embryophyta</taxon>
        <taxon>Tracheophyta</taxon>
        <taxon>Spermatophyta</taxon>
        <taxon>Magnoliopsida</taxon>
        <taxon>Liliopsida</taxon>
        <taxon>Araceae</taxon>
        <taxon>Lemnoideae</taxon>
        <taxon>Spirodela</taxon>
    </lineage>
</organism>
<dbReference type="PANTHER" id="PTHR11439">
    <property type="entry name" value="GAG-POL-RELATED RETROTRANSPOSON"/>
    <property type="match status" value="1"/>
</dbReference>
<dbReference type="AlphaFoldDB" id="A0A7I8KS04"/>
<gene>
    <name evidence="1" type="ORF">SI8410_08011265</name>
</gene>
<reference evidence="1" key="1">
    <citation type="submission" date="2020-02" db="EMBL/GenBank/DDBJ databases">
        <authorList>
            <person name="Scholz U."/>
            <person name="Mascher M."/>
            <person name="Fiebig A."/>
        </authorList>
    </citation>
    <scope>NUCLEOTIDE SEQUENCE</scope>
</reference>
<proteinExistence type="predicted"/>
<dbReference type="EMBL" id="LR746271">
    <property type="protein sequence ID" value="CAA7400587.1"/>
    <property type="molecule type" value="Genomic_DNA"/>
</dbReference>
<name>A0A7I8KS04_SPIIN</name>
<accession>A0A7I8KS04</accession>
<dbReference type="Proteomes" id="UP000663760">
    <property type="component" value="Chromosome 8"/>
</dbReference>
<keyword evidence="2" id="KW-1185">Reference proteome</keyword>